<comment type="subunit">
    <text evidence="14">Homodimer.</text>
</comment>
<dbReference type="EC" id="2.3.1.180" evidence="14"/>
<evidence type="ECO:0000256" key="1">
    <source>
        <dbReference type="ARBA" id="ARBA00005194"/>
    </source>
</evidence>
<dbReference type="HAMAP" id="MF_01815">
    <property type="entry name" value="FabH"/>
    <property type="match status" value="1"/>
</dbReference>
<feature type="domain" description="Beta-ketoacyl-[acyl-carrier-protein] synthase III N-terminal" evidence="16">
    <location>
        <begin position="114"/>
        <end position="190"/>
    </location>
</feature>
<dbReference type="InterPro" id="IPR013747">
    <property type="entry name" value="ACP_syn_III_C"/>
</dbReference>
<dbReference type="Pfam" id="PF08545">
    <property type="entry name" value="ACP_syn_III"/>
    <property type="match status" value="1"/>
</dbReference>
<keyword evidence="5 14" id="KW-0808">Transferase</keyword>
<feature type="region of interest" description="ACP-binding" evidence="14">
    <location>
        <begin position="256"/>
        <end position="260"/>
    </location>
</feature>
<keyword evidence="9 14" id="KW-0012">Acyltransferase</keyword>
<feature type="domain" description="Beta-ketoacyl-[acyl-carrier-protein] synthase III C-terminal" evidence="15">
    <location>
        <begin position="239"/>
        <end position="328"/>
    </location>
</feature>
<sequence length="330" mass="35860">MLQHPLRSVAAITAFGAYVPERVLTNNDLEQMVETSDEWIFQRTGIKERRIAAEDQFCSDMCFGAVRDLQLRYGAVLEDVDYVLVATTTPDTFFPSMAARVQAEFGIASCGAADIQAACAGFVSALQLANGLLLSGVYHKILVIGAETLSKATDYTDRTTCILFGDGAGAMLVERREDGAFLASYNKTKGSDGQHLYRSSLASAIDGVPIQTNGKIVQNGRQVYAWAVTSVTKGIQTLMEQNSLTFEDISWFVPHSANMRIVESVCERTGIPLERTLTSVREYGNTSAASIPLAIDLALKEDRIKSGDTLLLYGFGGGLTESALLLRWSL</sequence>
<dbReference type="UniPathway" id="UPA00094"/>
<dbReference type="Pfam" id="PF08541">
    <property type="entry name" value="ACP_syn_III_C"/>
    <property type="match status" value="1"/>
</dbReference>
<feature type="active site" evidence="14">
    <location>
        <position position="255"/>
    </location>
</feature>
<keyword evidence="3 14" id="KW-0963">Cytoplasm</keyword>
<dbReference type="FunFam" id="3.40.47.10:FF:000004">
    <property type="entry name" value="3-oxoacyl-[acyl-carrier-protein] synthase 3"/>
    <property type="match status" value="1"/>
</dbReference>
<dbReference type="InterPro" id="IPR016039">
    <property type="entry name" value="Thiolase-like"/>
</dbReference>
<dbReference type="Gene3D" id="3.40.47.10">
    <property type="match status" value="1"/>
</dbReference>
<dbReference type="KEGG" id="prz:GZH47_23330"/>
<evidence type="ECO:0000313" key="17">
    <source>
        <dbReference type="EMBL" id="QHW33437.1"/>
    </source>
</evidence>
<comment type="domain">
    <text evidence="14">The last Arg residue of the ACP-binding site is essential for the weak association between ACP/AcpP and FabH.</text>
</comment>
<dbReference type="GO" id="GO:0004315">
    <property type="term" value="F:3-oxoacyl-[acyl-carrier-protein] synthase activity"/>
    <property type="evidence" value="ECO:0007669"/>
    <property type="project" value="InterPro"/>
</dbReference>
<gene>
    <name evidence="14" type="primary">fabH</name>
    <name evidence="17" type="ORF">GZH47_23330</name>
</gene>
<evidence type="ECO:0000256" key="9">
    <source>
        <dbReference type="ARBA" id="ARBA00023315"/>
    </source>
</evidence>
<dbReference type="InterPro" id="IPR004655">
    <property type="entry name" value="FabH"/>
</dbReference>
<comment type="subcellular location">
    <subcellularLocation>
        <location evidence="14">Cytoplasm</location>
    </subcellularLocation>
</comment>
<comment type="catalytic activity">
    <reaction evidence="10">
        <text>malonyl-[ACP] + acetyl-CoA + H(+) = 3-oxobutanoyl-[ACP] + CO2 + CoA</text>
        <dbReference type="Rhea" id="RHEA:12080"/>
        <dbReference type="Rhea" id="RHEA-COMP:9623"/>
        <dbReference type="Rhea" id="RHEA-COMP:9625"/>
        <dbReference type="ChEBI" id="CHEBI:15378"/>
        <dbReference type="ChEBI" id="CHEBI:16526"/>
        <dbReference type="ChEBI" id="CHEBI:57287"/>
        <dbReference type="ChEBI" id="CHEBI:57288"/>
        <dbReference type="ChEBI" id="CHEBI:78449"/>
        <dbReference type="ChEBI" id="CHEBI:78450"/>
        <dbReference type="EC" id="2.3.1.180"/>
    </reaction>
    <physiologicalReaction direction="left-to-right" evidence="10">
        <dbReference type="Rhea" id="RHEA:12081"/>
    </physiologicalReaction>
</comment>
<dbReference type="GO" id="GO:0006633">
    <property type="term" value="P:fatty acid biosynthetic process"/>
    <property type="evidence" value="ECO:0007669"/>
    <property type="project" value="UniProtKB-UniRule"/>
</dbReference>
<dbReference type="GO" id="GO:0033818">
    <property type="term" value="F:beta-ketoacyl-acyl-carrier-protein synthase III activity"/>
    <property type="evidence" value="ECO:0007669"/>
    <property type="project" value="UniProtKB-UniRule"/>
</dbReference>
<proteinExistence type="inferred from homology"/>
<feature type="active site" evidence="14">
    <location>
        <position position="119"/>
    </location>
</feature>
<dbReference type="PANTHER" id="PTHR34069:SF2">
    <property type="entry name" value="BETA-KETOACYL-[ACYL-CARRIER-PROTEIN] SYNTHASE III"/>
    <property type="match status" value="1"/>
</dbReference>
<dbReference type="GO" id="GO:0005737">
    <property type="term" value="C:cytoplasm"/>
    <property type="evidence" value="ECO:0007669"/>
    <property type="project" value="UniProtKB-SubCell"/>
</dbReference>
<comment type="pathway">
    <text evidence="1 14">Lipid metabolism; fatty acid biosynthesis.</text>
</comment>
<dbReference type="Proteomes" id="UP000479114">
    <property type="component" value="Chromosome"/>
</dbReference>
<evidence type="ECO:0000256" key="14">
    <source>
        <dbReference type="HAMAP-Rule" id="MF_01815"/>
    </source>
</evidence>
<keyword evidence="8 14" id="KW-0275">Fatty acid biosynthesis</keyword>
<comment type="catalytic activity">
    <reaction evidence="11">
        <text>(2S)-2-methylbutanoyl-CoA + malonyl-[ACP] + H(+) = (4S)-4-methyl-3-oxohexanoyl-[ACP] + CO2 + CoA</text>
        <dbReference type="Rhea" id="RHEA:42276"/>
        <dbReference type="Rhea" id="RHEA-COMP:9623"/>
        <dbReference type="Rhea" id="RHEA-COMP:17148"/>
        <dbReference type="ChEBI" id="CHEBI:15378"/>
        <dbReference type="ChEBI" id="CHEBI:16526"/>
        <dbReference type="ChEBI" id="CHEBI:57287"/>
        <dbReference type="ChEBI" id="CHEBI:78449"/>
        <dbReference type="ChEBI" id="CHEBI:88166"/>
        <dbReference type="ChEBI" id="CHEBI:167462"/>
        <dbReference type="EC" id="2.3.1.300"/>
    </reaction>
    <physiologicalReaction direction="left-to-right" evidence="11">
        <dbReference type="Rhea" id="RHEA:42277"/>
    </physiologicalReaction>
</comment>
<dbReference type="AlphaFoldDB" id="A0A6C0P4Q7"/>
<keyword evidence="7 14" id="KW-0443">Lipid metabolism</keyword>
<protein>
    <recommendedName>
        <fullName evidence="14">Beta-ketoacyl-[acyl-carrier-protein] synthase III</fullName>
        <shortName evidence="14">Beta-ketoacyl-ACP synthase III</shortName>
        <shortName evidence="14">KAS III</shortName>
        <ecNumber evidence="14">2.3.1.180</ecNumber>
    </recommendedName>
    <alternativeName>
        <fullName evidence="14">3-oxoacyl-[acyl-carrier-protein] synthase 3</fullName>
    </alternativeName>
    <alternativeName>
        <fullName evidence="14">3-oxoacyl-[acyl-carrier-protein] synthase III</fullName>
    </alternativeName>
</protein>
<keyword evidence="14" id="KW-0511">Multifunctional enzyme</keyword>
<evidence type="ECO:0000256" key="4">
    <source>
        <dbReference type="ARBA" id="ARBA00022516"/>
    </source>
</evidence>
<evidence type="ECO:0000256" key="7">
    <source>
        <dbReference type="ARBA" id="ARBA00023098"/>
    </source>
</evidence>
<evidence type="ECO:0000256" key="12">
    <source>
        <dbReference type="ARBA" id="ARBA00052467"/>
    </source>
</evidence>
<dbReference type="InterPro" id="IPR013751">
    <property type="entry name" value="ACP_syn_III_N"/>
</dbReference>
<dbReference type="CDD" id="cd00830">
    <property type="entry name" value="KAS_III"/>
    <property type="match status" value="1"/>
</dbReference>
<evidence type="ECO:0000256" key="2">
    <source>
        <dbReference type="ARBA" id="ARBA00008642"/>
    </source>
</evidence>
<evidence type="ECO:0000313" key="18">
    <source>
        <dbReference type="Proteomes" id="UP000479114"/>
    </source>
</evidence>
<evidence type="ECO:0000256" key="11">
    <source>
        <dbReference type="ARBA" id="ARBA00052407"/>
    </source>
</evidence>
<evidence type="ECO:0000256" key="5">
    <source>
        <dbReference type="ARBA" id="ARBA00022679"/>
    </source>
</evidence>
<evidence type="ECO:0000259" key="16">
    <source>
        <dbReference type="Pfam" id="PF08545"/>
    </source>
</evidence>
<comment type="catalytic activity">
    <reaction evidence="13">
        <text>3-methylbutanoyl-CoA + malonyl-[ACP] + H(+) = 5-methyl-3-oxohexanoyl-[ACP] + CO2 + CoA</text>
        <dbReference type="Rhea" id="RHEA:42272"/>
        <dbReference type="Rhea" id="RHEA-COMP:9623"/>
        <dbReference type="Rhea" id="RHEA-COMP:9941"/>
        <dbReference type="ChEBI" id="CHEBI:15378"/>
        <dbReference type="ChEBI" id="CHEBI:16526"/>
        <dbReference type="ChEBI" id="CHEBI:57287"/>
        <dbReference type="ChEBI" id="CHEBI:57345"/>
        <dbReference type="ChEBI" id="CHEBI:78449"/>
        <dbReference type="ChEBI" id="CHEBI:78822"/>
        <dbReference type="EC" id="2.3.1.300"/>
    </reaction>
    <physiologicalReaction direction="left-to-right" evidence="13">
        <dbReference type="Rhea" id="RHEA:42273"/>
    </physiologicalReaction>
</comment>
<dbReference type="SUPFAM" id="SSF53901">
    <property type="entry name" value="Thiolase-like"/>
    <property type="match status" value="1"/>
</dbReference>
<comment type="catalytic activity">
    <reaction evidence="12">
        <text>2-methylpropanoyl-CoA + malonyl-[ACP] + H(+) = 4-methyl-3-oxopentanoyl-[ACP] + CO2 + CoA</text>
        <dbReference type="Rhea" id="RHEA:42268"/>
        <dbReference type="Rhea" id="RHEA-COMP:9623"/>
        <dbReference type="Rhea" id="RHEA-COMP:9940"/>
        <dbReference type="ChEBI" id="CHEBI:15378"/>
        <dbReference type="ChEBI" id="CHEBI:16526"/>
        <dbReference type="ChEBI" id="CHEBI:57287"/>
        <dbReference type="ChEBI" id="CHEBI:57338"/>
        <dbReference type="ChEBI" id="CHEBI:78449"/>
        <dbReference type="ChEBI" id="CHEBI:78820"/>
        <dbReference type="EC" id="2.3.1.300"/>
    </reaction>
    <physiologicalReaction direction="left-to-right" evidence="12">
        <dbReference type="Rhea" id="RHEA:42269"/>
    </physiologicalReaction>
</comment>
<keyword evidence="18" id="KW-1185">Reference proteome</keyword>
<dbReference type="RefSeq" id="WP_162643429.1">
    <property type="nucleotide sequence ID" value="NZ_CP048286.1"/>
</dbReference>
<reference evidence="17 18" key="1">
    <citation type="submission" date="2020-02" db="EMBL/GenBank/DDBJ databases">
        <title>Paenibacillus sp. nov., isolated from rhizosphere soil of tomato.</title>
        <authorList>
            <person name="Weon H.-Y."/>
            <person name="Lee S.A."/>
        </authorList>
    </citation>
    <scope>NUCLEOTIDE SEQUENCE [LARGE SCALE GENOMIC DNA]</scope>
    <source>
        <strain evidence="17 18">14171R-81</strain>
    </source>
</reference>
<comment type="similarity">
    <text evidence="2 14">Belongs to the thiolase-like superfamily. FabH family.</text>
</comment>
<name>A0A6C0P4Q7_9BACL</name>
<evidence type="ECO:0000259" key="15">
    <source>
        <dbReference type="Pfam" id="PF08541"/>
    </source>
</evidence>
<comment type="function">
    <text evidence="14">Catalyzes the condensation reaction of fatty acid synthesis by the addition to an acyl acceptor of two carbons from malonyl-ACP. Catalyzes the first condensation reaction which initiates fatty acid synthesis and may therefore play a role in governing the total rate of fatty acid production. Possesses both acetoacetyl-ACP synthase and acetyl transacylase activities. Its substrate specificity determines the biosynthesis of branched-chain and/or straight-chain of fatty acids.</text>
</comment>
<keyword evidence="4 14" id="KW-0444">Lipid biosynthesis</keyword>
<keyword evidence="6 14" id="KW-0276">Fatty acid metabolism</keyword>
<evidence type="ECO:0000256" key="8">
    <source>
        <dbReference type="ARBA" id="ARBA00023160"/>
    </source>
</evidence>
<dbReference type="PANTHER" id="PTHR34069">
    <property type="entry name" value="3-OXOACYL-[ACYL-CARRIER-PROTEIN] SYNTHASE 3"/>
    <property type="match status" value="1"/>
</dbReference>
<evidence type="ECO:0000256" key="10">
    <source>
        <dbReference type="ARBA" id="ARBA00051096"/>
    </source>
</evidence>
<dbReference type="NCBIfam" id="NF006829">
    <property type="entry name" value="PRK09352.1"/>
    <property type="match status" value="1"/>
</dbReference>
<dbReference type="NCBIfam" id="TIGR00747">
    <property type="entry name" value="fabH"/>
    <property type="match status" value="1"/>
</dbReference>
<evidence type="ECO:0000256" key="13">
    <source>
        <dbReference type="ARBA" id="ARBA00052985"/>
    </source>
</evidence>
<accession>A0A6C0P4Q7</accession>
<feature type="active site" evidence="14">
    <location>
        <position position="285"/>
    </location>
</feature>
<evidence type="ECO:0000256" key="6">
    <source>
        <dbReference type="ARBA" id="ARBA00022832"/>
    </source>
</evidence>
<evidence type="ECO:0000256" key="3">
    <source>
        <dbReference type="ARBA" id="ARBA00022490"/>
    </source>
</evidence>
<organism evidence="17 18">
    <name type="scientific">Paenibacillus rhizovicinus</name>
    <dbReference type="NCBI Taxonomy" id="2704463"/>
    <lineage>
        <taxon>Bacteria</taxon>
        <taxon>Bacillati</taxon>
        <taxon>Bacillota</taxon>
        <taxon>Bacilli</taxon>
        <taxon>Bacillales</taxon>
        <taxon>Paenibacillaceae</taxon>
        <taxon>Paenibacillus</taxon>
    </lineage>
</organism>
<dbReference type="EMBL" id="CP048286">
    <property type="protein sequence ID" value="QHW33437.1"/>
    <property type="molecule type" value="Genomic_DNA"/>
</dbReference>
<dbReference type="GO" id="GO:0044550">
    <property type="term" value="P:secondary metabolite biosynthetic process"/>
    <property type="evidence" value="ECO:0007669"/>
    <property type="project" value="TreeGrafter"/>
</dbReference>